<evidence type="ECO:0000259" key="2">
    <source>
        <dbReference type="Pfam" id="PF20573"/>
    </source>
</evidence>
<dbReference type="Pfam" id="PF20573">
    <property type="entry name" value="DUF6782"/>
    <property type="match status" value="1"/>
</dbReference>
<gene>
    <name evidence="3" type="ordered locus">MICA_335</name>
</gene>
<dbReference type="KEGG" id="mai:MICA_335"/>
<dbReference type="InterPro" id="IPR046709">
    <property type="entry name" value="DUF6782"/>
</dbReference>
<accession>G2KR28</accession>
<evidence type="ECO:0000313" key="3">
    <source>
        <dbReference type="EMBL" id="AEP08680.1"/>
    </source>
</evidence>
<dbReference type="AlphaFoldDB" id="G2KR28"/>
<reference evidence="3 4" key="1">
    <citation type="journal article" date="2011" name="BMC Genomics">
        <title>Genomic insights into an obligate epibiotic bacterial predator: Micavibrio aeruginosavorus ARL-13.</title>
        <authorList>
            <person name="Wang Z."/>
            <person name="Kadouri D."/>
            <person name="Wu M."/>
        </authorList>
    </citation>
    <scope>NUCLEOTIDE SEQUENCE [LARGE SCALE GENOMIC DNA]</scope>
    <source>
        <strain evidence="3 4">ARL-13</strain>
    </source>
</reference>
<sequence length="363" mass="39286">MRLSSLYNRGTTVKDQPAFMVQARSVLLGSALALGALGLGGCTSVSNVIQPMLPDSMKSAPKVTAEQDAASGPTTYDPTAQRLDPPRNLNRFLAKADGQCAPVTGPGPNDYANGKVHDIYSILSTSAIGRDQWANAAQYKTGPAWICFNKNMRGHGAYYNGEGVLVLNDRSTMAAQIAAASHELAHLTQELEGLTPYALRNVLDEEGLLHLFFAQEASAEALSVQALWEMKESGFPGPWHGHNTFQGCRSTPGICYKSVSDAFARVAKDNPDNVTNGAAMRAAVYAWYDHPVTVSTYRSMFFRDSGFAPFKASKIPGYADNEILGRLGEVPTYRINFIEDAGGLRNILLQESPRKAAFPSYKP</sequence>
<evidence type="ECO:0000256" key="1">
    <source>
        <dbReference type="SAM" id="MobiDB-lite"/>
    </source>
</evidence>
<dbReference type="OrthoDB" id="9817743at2"/>
<dbReference type="RefSeq" id="WP_014101903.1">
    <property type="nucleotide sequence ID" value="NC_016026.1"/>
</dbReference>
<keyword evidence="4" id="KW-1185">Reference proteome</keyword>
<proteinExistence type="predicted"/>
<dbReference type="Proteomes" id="UP000009286">
    <property type="component" value="Chromosome"/>
</dbReference>
<dbReference type="EMBL" id="CP002382">
    <property type="protein sequence ID" value="AEP08680.1"/>
    <property type="molecule type" value="Genomic_DNA"/>
</dbReference>
<dbReference type="HOGENOM" id="CLU_762491_0_0_5"/>
<name>G2KR28_MICAA</name>
<evidence type="ECO:0000313" key="4">
    <source>
        <dbReference type="Proteomes" id="UP000009286"/>
    </source>
</evidence>
<feature type="domain" description="DUF6782" evidence="2">
    <location>
        <begin position="95"/>
        <end position="333"/>
    </location>
</feature>
<protein>
    <recommendedName>
        <fullName evidence="2">DUF6782 domain-containing protein</fullName>
    </recommendedName>
</protein>
<organism evidence="3 4">
    <name type="scientific">Micavibrio aeruginosavorus (strain ARL-13)</name>
    <dbReference type="NCBI Taxonomy" id="856793"/>
    <lineage>
        <taxon>Bacteria</taxon>
        <taxon>Pseudomonadati</taxon>
        <taxon>Bdellovibrionota</taxon>
        <taxon>Bdellovibrionia</taxon>
        <taxon>Bdellovibrionales</taxon>
        <taxon>Pseudobdellovibrionaceae</taxon>
        <taxon>Micavibrio</taxon>
    </lineage>
</organism>
<feature type="region of interest" description="Disordered" evidence="1">
    <location>
        <begin position="59"/>
        <end position="86"/>
    </location>
</feature>